<gene>
    <name evidence="1" type="ORF">JOD64_002027</name>
</gene>
<comment type="caution">
    <text evidence="1">The sequence shown here is derived from an EMBL/GenBank/DDBJ whole genome shotgun (WGS) entry which is preliminary data.</text>
</comment>
<name>A0ABS2LRJ0_9ACTN</name>
<dbReference type="Proteomes" id="UP000764837">
    <property type="component" value="Unassembled WGS sequence"/>
</dbReference>
<sequence length="62" mass="6939">MNWFRQLLLFVSNHDRCQSSEWTAQQHDDIAILPSIDGCRWEWGPGGIGAPQFSEPAGVPGQ</sequence>
<organism evidence="1 2">
    <name type="scientific">Micromonospora luteifusca</name>
    <dbReference type="NCBI Taxonomy" id="709860"/>
    <lineage>
        <taxon>Bacteria</taxon>
        <taxon>Bacillati</taxon>
        <taxon>Actinomycetota</taxon>
        <taxon>Actinomycetes</taxon>
        <taxon>Micromonosporales</taxon>
        <taxon>Micromonosporaceae</taxon>
        <taxon>Micromonospora</taxon>
    </lineage>
</organism>
<evidence type="ECO:0000313" key="1">
    <source>
        <dbReference type="EMBL" id="MBM7490805.1"/>
    </source>
</evidence>
<protein>
    <submittedName>
        <fullName evidence="1">Uncharacterized protein</fullName>
    </submittedName>
</protein>
<reference evidence="1 2" key="1">
    <citation type="submission" date="2021-01" db="EMBL/GenBank/DDBJ databases">
        <title>Sequencing the genomes of 1000 actinobacteria strains.</title>
        <authorList>
            <person name="Klenk H.-P."/>
        </authorList>
    </citation>
    <scope>NUCLEOTIDE SEQUENCE [LARGE SCALE GENOMIC DNA]</scope>
    <source>
        <strain evidence="1 2">DSM 100204</strain>
    </source>
</reference>
<accession>A0ABS2LRJ0</accession>
<dbReference type="EMBL" id="JAFBBP010000001">
    <property type="protein sequence ID" value="MBM7490805.1"/>
    <property type="molecule type" value="Genomic_DNA"/>
</dbReference>
<evidence type="ECO:0000313" key="2">
    <source>
        <dbReference type="Proteomes" id="UP000764837"/>
    </source>
</evidence>
<proteinExistence type="predicted"/>
<keyword evidence="2" id="KW-1185">Reference proteome</keyword>
<dbReference type="RefSeq" id="WP_204941997.1">
    <property type="nucleotide sequence ID" value="NZ_JAFBBP010000001.1"/>
</dbReference>